<name>A0A178MXS4_9PROT</name>
<comment type="caution">
    <text evidence="1">The sequence shown here is derived from an EMBL/GenBank/DDBJ whole genome shotgun (WGS) entry which is preliminary data.</text>
</comment>
<evidence type="ECO:0000313" key="1">
    <source>
        <dbReference type="EMBL" id="OAN54419.1"/>
    </source>
</evidence>
<organism evidence="1 2">
    <name type="scientific">Magnetospirillum moscoviense</name>
    <dbReference type="NCBI Taxonomy" id="1437059"/>
    <lineage>
        <taxon>Bacteria</taxon>
        <taxon>Pseudomonadati</taxon>
        <taxon>Pseudomonadota</taxon>
        <taxon>Alphaproteobacteria</taxon>
        <taxon>Rhodospirillales</taxon>
        <taxon>Rhodospirillaceae</taxon>
        <taxon>Magnetospirillum</taxon>
    </lineage>
</organism>
<accession>A0A178MXS4</accession>
<dbReference type="SUPFAM" id="SSF52833">
    <property type="entry name" value="Thioredoxin-like"/>
    <property type="match status" value="1"/>
</dbReference>
<evidence type="ECO:0000313" key="2">
    <source>
        <dbReference type="Proteomes" id="UP000078543"/>
    </source>
</evidence>
<sequence length="107" mass="11888">MSHKYHAFMCVQSRPPGHPRGCCTSKGGGQPMFERLMQKFQEGMLWEKGVSVAQSSCLGFCNLGPLMVVYPEGVWYQPKEAADIDEIVASHFGEGKVVERLRVTPAK</sequence>
<reference evidence="1 2" key="1">
    <citation type="submission" date="2016-04" db="EMBL/GenBank/DDBJ databases">
        <title>Draft genome sequence of freshwater magnetotactic bacteria Magnetospirillum marisnigri SP-1 and Magnetospirillum moscoviense BB-1.</title>
        <authorList>
            <person name="Koziaeva V."/>
            <person name="Dziuba M.V."/>
            <person name="Ivanov T.M."/>
            <person name="Kuznetsov B."/>
            <person name="Grouzdev D.S."/>
        </authorList>
    </citation>
    <scope>NUCLEOTIDE SEQUENCE [LARGE SCALE GENOMIC DNA]</scope>
    <source>
        <strain evidence="1 2">BB-1</strain>
    </source>
</reference>
<dbReference type="InterPro" id="IPR036249">
    <property type="entry name" value="Thioredoxin-like_sf"/>
</dbReference>
<protein>
    <submittedName>
        <fullName evidence="1">Ferredoxin</fullName>
    </submittedName>
</protein>
<dbReference type="OrthoDB" id="9800597at2"/>
<dbReference type="STRING" id="1437059.A6A05_08640"/>
<dbReference type="CDD" id="cd02980">
    <property type="entry name" value="TRX_Fd_family"/>
    <property type="match status" value="1"/>
</dbReference>
<dbReference type="AlphaFoldDB" id="A0A178MXS4"/>
<gene>
    <name evidence="1" type="ORF">A6A05_08640</name>
</gene>
<proteinExistence type="predicted"/>
<dbReference type="Proteomes" id="UP000078543">
    <property type="component" value="Unassembled WGS sequence"/>
</dbReference>
<dbReference type="Gene3D" id="3.40.30.10">
    <property type="entry name" value="Glutaredoxin"/>
    <property type="match status" value="1"/>
</dbReference>
<keyword evidence="2" id="KW-1185">Reference proteome</keyword>
<dbReference type="EMBL" id="LWQU01000112">
    <property type="protein sequence ID" value="OAN54419.1"/>
    <property type="molecule type" value="Genomic_DNA"/>
</dbReference>
<dbReference type="RefSeq" id="WP_068498416.1">
    <property type="nucleotide sequence ID" value="NZ_LWQU01000112.1"/>
</dbReference>